<feature type="domain" description="FCP1 homology" evidence="2">
    <location>
        <begin position="222"/>
        <end position="432"/>
    </location>
</feature>
<comment type="similarity">
    <text evidence="1">Belongs to the TIM50 family.</text>
</comment>
<evidence type="ECO:0000313" key="3">
    <source>
        <dbReference type="EMBL" id="ONH72229.1"/>
    </source>
</evidence>
<dbReference type="GO" id="GO:0015031">
    <property type="term" value="P:protein transport"/>
    <property type="evidence" value="ECO:0007669"/>
    <property type="project" value="UniProtKB-KW"/>
</dbReference>
<dbReference type="SUPFAM" id="SSF56784">
    <property type="entry name" value="HAD-like"/>
    <property type="match status" value="1"/>
</dbReference>
<evidence type="ECO:0000256" key="1">
    <source>
        <dbReference type="RuleBase" id="RU365079"/>
    </source>
</evidence>
<keyword evidence="1" id="KW-0813">Transport</keyword>
<dbReference type="Proteomes" id="UP000189274">
    <property type="component" value="Unassembled WGS sequence"/>
</dbReference>
<dbReference type="VEuPathDB" id="FungiDB:C5L36_0E05350"/>
<dbReference type="Gene3D" id="3.40.50.1000">
    <property type="entry name" value="HAD superfamily/HAD-like"/>
    <property type="match status" value="1"/>
</dbReference>
<protein>
    <recommendedName>
        <fullName evidence="1">Mitochondrial import inner membrane translocase subunit TIM50</fullName>
    </recommendedName>
</protein>
<dbReference type="InterPro" id="IPR036412">
    <property type="entry name" value="HAD-like_sf"/>
</dbReference>
<sequence>MNSLSYVSSLYRRKEKQEPDFTVKEIMVSASENQSPQVGVLPNKTFADHIYSVLVFVPKYTIYYPLYYVKCILFLTMAYPFRLVVMLLHCFFIQEENDEFSDQHFSETGIENDRGEEEPSRVNGDDGCDESLLEELQKNVQEQQPLASAKGRYTSQYTIPTIVEEDMGLENDDYFKSPLDSNPKEAKSSDTNKLLLQKKKTRRKKKFVFPKLLFDFDINNPPQLPRKTLVLDLDETLIHSLSRYNSSTYSKKGRAIEVKVKGSIPTLYHIYKRPYVEEFLSVVYQWFDLVCFTASIKEYADPVIDYLEEQVLAKDMLKKSIKRSKMEMPTRIFSKRFYRDSCIFVDGKGYIKDLSVLVKSGRMRSSSLSSNVSGRSTSKGISKEKDYSKVIIIDNSPISYVKHQDNGLMIEGWINDPDDTELMNLLPLLHSLRFVSDVRCILGLKSGQQAFRQ</sequence>
<dbReference type="InterPro" id="IPR023214">
    <property type="entry name" value="HAD_sf"/>
</dbReference>
<dbReference type="AlphaFoldDB" id="A0A1V2LIE7"/>
<keyword evidence="1" id="KW-0653">Protein transport</keyword>
<gene>
    <name evidence="3" type="ORF">BOH78_3981</name>
</gene>
<dbReference type="SMART" id="SM00577">
    <property type="entry name" value="CPDc"/>
    <property type="match status" value="1"/>
</dbReference>
<dbReference type="PANTHER" id="PTHR12210">
    <property type="entry name" value="DULLARD PROTEIN PHOSPHATASE"/>
    <property type="match status" value="1"/>
</dbReference>
<dbReference type="CDD" id="cd07521">
    <property type="entry name" value="HAD_FCP1-like"/>
    <property type="match status" value="1"/>
</dbReference>
<dbReference type="PROSITE" id="PS50969">
    <property type="entry name" value="FCP1"/>
    <property type="match status" value="1"/>
</dbReference>
<comment type="caution">
    <text evidence="3">The sequence shown here is derived from an EMBL/GenBank/DDBJ whole genome shotgun (WGS) entry which is preliminary data.</text>
</comment>
<name>A0A1V2LIE7_PICKU</name>
<dbReference type="Pfam" id="PF03031">
    <property type="entry name" value="NIF"/>
    <property type="match status" value="1"/>
</dbReference>
<comment type="function">
    <text evidence="1">Essential component of the TIM23 complex, a complex that mediates the translocation of transit peptide-containing proteins across the mitochondrial inner membrane.</text>
</comment>
<comment type="subunit">
    <text evidence="1">Component of the TIM23 complex.</text>
</comment>
<evidence type="ECO:0000259" key="2">
    <source>
        <dbReference type="PROSITE" id="PS50969"/>
    </source>
</evidence>
<keyword evidence="1" id="KW-0809">Transit peptide</keyword>
<organism evidence="3 4">
    <name type="scientific">Pichia kudriavzevii</name>
    <name type="common">Yeast</name>
    <name type="synonym">Issatchenkia orientalis</name>
    <dbReference type="NCBI Taxonomy" id="4909"/>
    <lineage>
        <taxon>Eukaryota</taxon>
        <taxon>Fungi</taxon>
        <taxon>Dikarya</taxon>
        <taxon>Ascomycota</taxon>
        <taxon>Saccharomycotina</taxon>
        <taxon>Pichiomycetes</taxon>
        <taxon>Pichiales</taxon>
        <taxon>Pichiaceae</taxon>
        <taxon>Pichia</taxon>
    </lineage>
</organism>
<reference evidence="4" key="1">
    <citation type="journal article" date="2017" name="Genome Announc.">
        <title>Genome sequences of Cyberlindnera fabianii 65, Pichia kudriavzevii 129, and Saccharomyces cerevisiae 131 isolated from fermented masau fruits in Zimbabwe.</title>
        <authorList>
            <person name="van Rijswijck I.M.H."/>
            <person name="Derks M.F.L."/>
            <person name="Abee T."/>
            <person name="de Ridder D."/>
            <person name="Smid E.J."/>
        </authorList>
    </citation>
    <scope>NUCLEOTIDE SEQUENCE [LARGE SCALE GENOMIC DNA]</scope>
    <source>
        <strain evidence="4">129</strain>
    </source>
</reference>
<accession>A0A1V2LIE7</accession>
<dbReference type="EMBL" id="MQVM01000023">
    <property type="protein sequence ID" value="ONH72229.1"/>
    <property type="molecule type" value="Genomic_DNA"/>
</dbReference>
<dbReference type="InterPro" id="IPR004274">
    <property type="entry name" value="FCP1_dom"/>
</dbReference>
<dbReference type="GO" id="GO:0005744">
    <property type="term" value="C:TIM23 mitochondrial import inner membrane translocase complex"/>
    <property type="evidence" value="ECO:0007669"/>
    <property type="project" value="UniProtKB-UniRule"/>
</dbReference>
<evidence type="ECO:0000313" key="4">
    <source>
        <dbReference type="Proteomes" id="UP000189274"/>
    </source>
</evidence>
<dbReference type="InterPro" id="IPR050365">
    <property type="entry name" value="TIM50"/>
</dbReference>
<keyword evidence="1" id="KW-0811">Translocation</keyword>
<proteinExistence type="inferred from homology"/>
<keyword evidence="1" id="KW-0496">Mitochondrion</keyword>
<comment type="subcellular location">
    <subcellularLocation>
        <location evidence="1">Mitochondrion inner membrane</location>
        <topology evidence="1">Single-pass membrane protein</topology>
    </subcellularLocation>
</comment>